<dbReference type="Proteomes" id="UP001341281">
    <property type="component" value="Chromosome 02"/>
</dbReference>
<name>A0AAQ3SJ92_PASNO</name>
<dbReference type="GO" id="GO:1990904">
    <property type="term" value="C:ribonucleoprotein complex"/>
    <property type="evidence" value="ECO:0007669"/>
    <property type="project" value="UniProtKB-KW"/>
</dbReference>
<proteinExistence type="inferred from homology"/>
<dbReference type="PANTHER" id="PTHR12899">
    <property type="entry name" value="39S RIBOSOMAL PROTEIN L18, MITOCHONDRIAL"/>
    <property type="match status" value="1"/>
</dbReference>
<evidence type="ECO:0000256" key="1">
    <source>
        <dbReference type="ARBA" id="ARBA00007116"/>
    </source>
</evidence>
<organism evidence="4 5">
    <name type="scientific">Paspalum notatum var. saurae</name>
    <dbReference type="NCBI Taxonomy" id="547442"/>
    <lineage>
        <taxon>Eukaryota</taxon>
        <taxon>Viridiplantae</taxon>
        <taxon>Streptophyta</taxon>
        <taxon>Embryophyta</taxon>
        <taxon>Tracheophyta</taxon>
        <taxon>Spermatophyta</taxon>
        <taxon>Magnoliopsida</taxon>
        <taxon>Liliopsida</taxon>
        <taxon>Poales</taxon>
        <taxon>Poaceae</taxon>
        <taxon>PACMAD clade</taxon>
        <taxon>Panicoideae</taxon>
        <taxon>Andropogonodae</taxon>
        <taxon>Paspaleae</taxon>
        <taxon>Paspalinae</taxon>
        <taxon>Paspalum</taxon>
    </lineage>
</organism>
<evidence type="ECO:0000256" key="3">
    <source>
        <dbReference type="ARBA" id="ARBA00023274"/>
    </source>
</evidence>
<dbReference type="InterPro" id="IPR057268">
    <property type="entry name" value="Ribosomal_L18"/>
</dbReference>
<dbReference type="Pfam" id="PF00861">
    <property type="entry name" value="Ribosomal_L18p"/>
    <property type="match status" value="1"/>
</dbReference>
<evidence type="ECO:0000313" key="5">
    <source>
        <dbReference type="Proteomes" id="UP001341281"/>
    </source>
</evidence>
<gene>
    <name evidence="4" type="ORF">U9M48_006259</name>
</gene>
<dbReference type="SUPFAM" id="SSF53137">
    <property type="entry name" value="Translational machinery components"/>
    <property type="match status" value="1"/>
</dbReference>
<comment type="similarity">
    <text evidence="1">Belongs to the universal ribosomal protein uL18 family.</text>
</comment>
<evidence type="ECO:0000313" key="4">
    <source>
        <dbReference type="EMBL" id="WVZ55621.1"/>
    </source>
</evidence>
<dbReference type="GO" id="GO:0006412">
    <property type="term" value="P:translation"/>
    <property type="evidence" value="ECO:0007669"/>
    <property type="project" value="InterPro"/>
</dbReference>
<dbReference type="GO" id="GO:0008097">
    <property type="term" value="F:5S rRNA binding"/>
    <property type="evidence" value="ECO:0007669"/>
    <property type="project" value="TreeGrafter"/>
</dbReference>
<dbReference type="GO" id="GO:0003735">
    <property type="term" value="F:structural constituent of ribosome"/>
    <property type="evidence" value="ECO:0007669"/>
    <property type="project" value="InterPro"/>
</dbReference>
<sequence>MLGVSASRFHFQTQACASLRLSARGRSRPIAIATQGGQGQKLPAHQPIHQTGGVTRARYLLDELPRWAWPSPRAMALLRAAVGQPLSPRPTVPARHHPAPSLIRSRSRLSFEFSLPPHPGVRAFPRIEATARRGARTENPKVRNRRLQKKFNGTATKPRLSVFCSTRQLYAVLADDHNKKVLFYGSTLQKSICGDPPCTTVEAARRVGEELVRVCNELGVSEISSYDRNGFARGDKMMAFEDPVSQHGFLLR</sequence>
<dbReference type="EMBL" id="CP144746">
    <property type="protein sequence ID" value="WVZ55621.1"/>
    <property type="molecule type" value="Genomic_DNA"/>
</dbReference>
<keyword evidence="5" id="KW-1185">Reference proteome</keyword>
<keyword evidence="2" id="KW-0689">Ribosomal protein</keyword>
<dbReference type="PANTHER" id="PTHR12899:SF8">
    <property type="entry name" value="RIBOSOMAL L18P_L5E FAMILY PROTEIN"/>
    <property type="match status" value="1"/>
</dbReference>
<dbReference type="CDD" id="cd00432">
    <property type="entry name" value="Ribosomal_L18_L5e"/>
    <property type="match status" value="1"/>
</dbReference>
<protein>
    <recommendedName>
        <fullName evidence="6">50S ribosomal protein L18, chloroplastic</fullName>
    </recommendedName>
</protein>
<dbReference type="AlphaFoldDB" id="A0AAQ3SJ92"/>
<evidence type="ECO:0008006" key="6">
    <source>
        <dbReference type="Google" id="ProtNLM"/>
    </source>
</evidence>
<evidence type="ECO:0000256" key="2">
    <source>
        <dbReference type="ARBA" id="ARBA00022980"/>
    </source>
</evidence>
<dbReference type="GO" id="GO:0005840">
    <property type="term" value="C:ribosome"/>
    <property type="evidence" value="ECO:0007669"/>
    <property type="project" value="UniProtKB-KW"/>
</dbReference>
<dbReference type="InterPro" id="IPR005484">
    <property type="entry name" value="Ribosomal_uL18_bac/plant/anim"/>
</dbReference>
<dbReference type="Gene3D" id="3.30.420.100">
    <property type="match status" value="1"/>
</dbReference>
<dbReference type="FunFam" id="3.30.420.100:FF:000007">
    <property type="entry name" value="Ribosomal L18p/L5e family protein"/>
    <property type="match status" value="1"/>
</dbReference>
<keyword evidence="3" id="KW-0687">Ribonucleoprotein</keyword>
<reference evidence="4 5" key="1">
    <citation type="submission" date="2024-02" db="EMBL/GenBank/DDBJ databases">
        <title>High-quality chromosome-scale genome assembly of Pensacola bahiagrass (Paspalum notatum Flugge var. saurae).</title>
        <authorList>
            <person name="Vega J.M."/>
            <person name="Podio M."/>
            <person name="Orjuela J."/>
            <person name="Siena L.A."/>
            <person name="Pessino S.C."/>
            <person name="Combes M.C."/>
            <person name="Mariac C."/>
            <person name="Albertini E."/>
            <person name="Pupilli F."/>
            <person name="Ortiz J.P.A."/>
            <person name="Leblanc O."/>
        </authorList>
    </citation>
    <scope>NUCLEOTIDE SEQUENCE [LARGE SCALE GENOMIC DNA]</scope>
    <source>
        <strain evidence="4">R1</strain>
        <tissue evidence="4">Leaf</tissue>
    </source>
</reference>
<accession>A0AAQ3SJ92</accession>